<sequence length="123" mass="13508">MSRYILGILALAVAALHFFAGGQEIVKPLLTSNIPTASITVLYACWHIVTVLLAWSAFVFWKGGAAAFHFGLLWVASSLAFLWACVFVPTTIELFIAPQWVLLGPIGLFALWCNRKATQLRSN</sequence>
<protein>
    <recommendedName>
        <fullName evidence="4">DUF423 domain-containing protein</fullName>
    </recommendedName>
</protein>
<dbReference type="RefSeq" id="WP_382167016.1">
    <property type="nucleotide sequence ID" value="NZ_JBHTBR010000005.1"/>
</dbReference>
<comment type="caution">
    <text evidence="2">The sequence shown here is derived from an EMBL/GenBank/DDBJ whole genome shotgun (WGS) entry which is preliminary data.</text>
</comment>
<evidence type="ECO:0008006" key="4">
    <source>
        <dbReference type="Google" id="ProtNLM"/>
    </source>
</evidence>
<proteinExistence type="predicted"/>
<evidence type="ECO:0000256" key="1">
    <source>
        <dbReference type="SAM" id="Phobius"/>
    </source>
</evidence>
<dbReference type="EMBL" id="JBHTBR010000005">
    <property type="protein sequence ID" value="MFC7291774.1"/>
    <property type="molecule type" value="Genomic_DNA"/>
</dbReference>
<gene>
    <name evidence="2" type="ORF">ACFQS8_09125</name>
</gene>
<evidence type="ECO:0000313" key="3">
    <source>
        <dbReference type="Proteomes" id="UP001596492"/>
    </source>
</evidence>
<keyword evidence="1" id="KW-0812">Transmembrane</keyword>
<name>A0ABW2IL96_9PROT</name>
<keyword evidence="1" id="KW-0472">Membrane</keyword>
<feature type="transmembrane region" description="Helical" evidence="1">
    <location>
        <begin position="95"/>
        <end position="113"/>
    </location>
</feature>
<reference evidence="3" key="1">
    <citation type="journal article" date="2019" name="Int. J. Syst. Evol. Microbiol.">
        <title>The Global Catalogue of Microorganisms (GCM) 10K type strain sequencing project: providing services to taxonomists for standard genome sequencing and annotation.</title>
        <authorList>
            <consortium name="The Broad Institute Genomics Platform"/>
            <consortium name="The Broad Institute Genome Sequencing Center for Infectious Disease"/>
            <person name="Wu L."/>
            <person name="Ma J."/>
        </authorList>
    </citation>
    <scope>NUCLEOTIDE SEQUENCE [LARGE SCALE GENOMIC DNA]</scope>
    <source>
        <strain evidence="3">CCUG 51308</strain>
    </source>
</reference>
<accession>A0ABW2IL96</accession>
<keyword evidence="1" id="KW-1133">Transmembrane helix</keyword>
<evidence type="ECO:0000313" key="2">
    <source>
        <dbReference type="EMBL" id="MFC7291774.1"/>
    </source>
</evidence>
<keyword evidence="3" id="KW-1185">Reference proteome</keyword>
<organism evidence="2 3">
    <name type="scientific">Hirschia litorea</name>
    <dbReference type="NCBI Taxonomy" id="1199156"/>
    <lineage>
        <taxon>Bacteria</taxon>
        <taxon>Pseudomonadati</taxon>
        <taxon>Pseudomonadota</taxon>
        <taxon>Alphaproteobacteria</taxon>
        <taxon>Hyphomonadales</taxon>
        <taxon>Hyphomonadaceae</taxon>
        <taxon>Hirschia</taxon>
    </lineage>
</organism>
<feature type="transmembrane region" description="Helical" evidence="1">
    <location>
        <begin position="37"/>
        <end position="61"/>
    </location>
</feature>
<feature type="transmembrane region" description="Helical" evidence="1">
    <location>
        <begin position="68"/>
        <end position="89"/>
    </location>
</feature>
<dbReference type="Proteomes" id="UP001596492">
    <property type="component" value="Unassembled WGS sequence"/>
</dbReference>